<dbReference type="SUPFAM" id="SSF90229">
    <property type="entry name" value="CCCH zinc finger"/>
    <property type="match status" value="1"/>
</dbReference>
<feature type="region of interest" description="Disordered" evidence="3">
    <location>
        <begin position="285"/>
        <end position="323"/>
    </location>
</feature>
<evidence type="ECO:0000256" key="3">
    <source>
        <dbReference type="SAM" id="MobiDB-lite"/>
    </source>
</evidence>
<protein>
    <submittedName>
        <fullName evidence="5">Zinc finger CCCH domain-containing protein 6</fullName>
    </submittedName>
</protein>
<feature type="compositionally biased region" description="Polar residues" evidence="3">
    <location>
        <begin position="814"/>
        <end position="839"/>
    </location>
</feature>
<dbReference type="GO" id="GO:0003723">
    <property type="term" value="F:RNA binding"/>
    <property type="evidence" value="ECO:0007669"/>
    <property type="project" value="InterPro"/>
</dbReference>
<sequence>EDGELEDGEIDDAGFEETQDQEAKENEKQKNEKAYRKSRKKHKKEREKKKSKKRKHEKHKHNSPSGDESSNYSLDSDVEHTESSYKKRASFYRDYDIPFSQHGHISGSYMTSKKSQHNKKFNSKEYAESSFYSDDNFGNYSDDNYGNYNHEGEEDFSSQLKYYRQSQESSGSSFSKESGKKQRTKGSPPGTEYRIKSFNTSHGPILPKKIKRKEHRGARVTKGPNVFSGMDDFQEFYHSGAKCYQGDNCKFSHDDLTKETKKLLDKVLNADEELTNEDERELEELRKRGITPLPKPPPGVGLLPTPSEHLPFSDPEDDFETDLSDDMKKIPSLFEIVVKPTVDLAHKIGKKPPAFYSSASPPGPQSQEGSPCPQHMYNSESSPDPGPNVPQGCDSPVRRPGSPGHHPCVGPPGPPVHESAPLPPGPLENVSSHSQAGGFTQLDKLPATGRAYHSPDFPGPAMKVPRENHCSPASLYQQMPGEMQLGTDSTSPQVPAEVYEDYYSQHAAHSFQPPDNCADDTVNWYSSSEEEEGSGVRSILRTLQKQTGTLRSQQHPPPELGIPTDPRLAKEKRKGSQVVDPRLRTVPRQDIRKPHESVPVDLRLAWDPRKLRGNGSAPGGSSASGAKCDLHHANAGTNRKPKRRDDDDEDTERELREKAFLIPLDSSPGVVLQDPRSQLRQFSHIKMDIILTKPNFAKHIVWAPEDLLPVPLPKPDPVSSINLPLPPLIADQRLSRLWNTKSDHQSALSLDPKSAAKAKMNLTQREGYLEQCADLHSSGGKLGDPRLQKNSDPRLHRLPNTESHQVAIKDSHVSKSAPNLARSNPTLSQPSTALSTNAGPVSLPPYAPKLSSSAGLPLGTSSSVLSGISLYDPKEKGSSSSSELAAISSEENAENQETSGLKNSDKNDPSPGEVILQKSPTDMEVPVEGPVDMEADTLGSADKVQVPALHSLPIQALTGLIRPPYSDPRQAREPGQGSPAPDDDKSLKEVFKTFDPTASPFC</sequence>
<feature type="compositionally biased region" description="Basic and acidic residues" evidence="3">
    <location>
        <begin position="783"/>
        <end position="795"/>
    </location>
</feature>
<dbReference type="InterPro" id="IPR045124">
    <property type="entry name" value="Su(sable)-like"/>
</dbReference>
<accession>A0A8J6KVN7</accession>
<evidence type="ECO:0000256" key="1">
    <source>
        <dbReference type="ARBA" id="ARBA00022553"/>
    </source>
</evidence>
<feature type="compositionally biased region" description="Acidic residues" evidence="3">
    <location>
        <begin position="314"/>
        <end position="323"/>
    </location>
</feature>
<gene>
    <name evidence="5" type="ORF">LTLLF_152360</name>
</gene>
<proteinExistence type="predicted"/>
<evidence type="ECO:0000313" key="5">
    <source>
        <dbReference type="EMBL" id="KAH0510954.1"/>
    </source>
</evidence>
<dbReference type="AlphaFoldDB" id="A0A8J6KVN7"/>
<feature type="region of interest" description="Disordered" evidence="3">
    <location>
        <begin position="1"/>
        <end position="85"/>
    </location>
</feature>
<feature type="compositionally biased region" description="Low complexity" evidence="3">
    <location>
        <begin position="165"/>
        <end position="176"/>
    </location>
</feature>
<dbReference type="PANTHER" id="PTHR13119">
    <property type="entry name" value="ZINC FINGER CCCH DOMAIN-CONTAINING PROTEI"/>
    <property type="match status" value="1"/>
</dbReference>
<feature type="compositionally biased region" description="Acidic residues" evidence="3">
    <location>
        <begin position="1"/>
        <end position="20"/>
    </location>
</feature>
<dbReference type="Pfam" id="PF22623">
    <property type="entry name" value="zf-CCCH_9"/>
    <property type="match status" value="1"/>
</dbReference>
<feature type="compositionally biased region" description="Low complexity" evidence="3">
    <location>
        <begin position="357"/>
        <end position="374"/>
    </location>
</feature>
<feature type="compositionally biased region" description="Basic and acidic residues" evidence="3">
    <location>
        <begin position="581"/>
        <end position="610"/>
    </location>
</feature>
<feature type="region of interest" description="Disordered" evidence="3">
    <location>
        <begin position="775"/>
        <end position="840"/>
    </location>
</feature>
<dbReference type="GO" id="GO:0005634">
    <property type="term" value="C:nucleus"/>
    <property type="evidence" value="ECO:0007669"/>
    <property type="project" value="TreeGrafter"/>
</dbReference>
<dbReference type="EMBL" id="JAATJU010022319">
    <property type="protein sequence ID" value="KAH0510954.1"/>
    <property type="molecule type" value="Genomic_DNA"/>
</dbReference>
<feature type="non-terminal residue" evidence="5">
    <location>
        <position position="1"/>
    </location>
</feature>
<feature type="region of interest" description="Disordered" evidence="3">
    <location>
        <begin position="959"/>
        <end position="987"/>
    </location>
</feature>
<organism evidence="5 6">
    <name type="scientific">Microtus ochrogaster</name>
    <name type="common">Prairie vole</name>
    <dbReference type="NCBI Taxonomy" id="79684"/>
    <lineage>
        <taxon>Eukaryota</taxon>
        <taxon>Metazoa</taxon>
        <taxon>Chordata</taxon>
        <taxon>Craniata</taxon>
        <taxon>Vertebrata</taxon>
        <taxon>Euteleostomi</taxon>
        <taxon>Mammalia</taxon>
        <taxon>Eutheria</taxon>
        <taxon>Euarchontoglires</taxon>
        <taxon>Glires</taxon>
        <taxon>Rodentia</taxon>
        <taxon>Myomorpha</taxon>
        <taxon>Muroidea</taxon>
        <taxon>Cricetidae</taxon>
        <taxon>Arvicolinae</taxon>
        <taxon>Microtus</taxon>
    </lineage>
</organism>
<feature type="region of interest" description="Disordered" evidence="3">
    <location>
        <begin position="872"/>
        <end position="939"/>
    </location>
</feature>
<feature type="compositionally biased region" description="Polar residues" evidence="3">
    <location>
        <begin position="63"/>
        <end position="74"/>
    </location>
</feature>
<dbReference type="GO" id="GO:0045892">
    <property type="term" value="P:negative regulation of DNA-templated transcription"/>
    <property type="evidence" value="ECO:0007669"/>
    <property type="project" value="InterPro"/>
</dbReference>
<dbReference type="InterPro" id="IPR036855">
    <property type="entry name" value="Znf_CCCH_sf"/>
</dbReference>
<feature type="compositionally biased region" description="Polar residues" evidence="3">
    <location>
        <begin position="429"/>
        <end position="438"/>
    </location>
</feature>
<evidence type="ECO:0000313" key="6">
    <source>
        <dbReference type="Proteomes" id="UP000710432"/>
    </source>
</evidence>
<feature type="region of interest" description="Disordered" evidence="3">
    <location>
        <begin position="98"/>
        <end position="205"/>
    </location>
</feature>
<feature type="compositionally biased region" description="Low complexity" evidence="3">
    <location>
        <begin position="132"/>
        <end position="149"/>
    </location>
</feature>
<feature type="region of interest" description="Disordered" evidence="3">
    <location>
        <begin position="351"/>
        <end position="653"/>
    </location>
</feature>
<feature type="compositionally biased region" description="Polar residues" evidence="3">
    <location>
        <begin position="541"/>
        <end position="554"/>
    </location>
</feature>
<comment type="caution">
    <text evidence="5">The sequence shown here is derived from an EMBL/GenBank/DDBJ whole genome shotgun (WGS) entry which is preliminary data.</text>
</comment>
<feature type="domain" description="Zinc finger CCCH" evidence="4">
    <location>
        <begin position="236"/>
        <end position="268"/>
    </location>
</feature>
<name>A0A8J6KVN7_MICOH</name>
<dbReference type="InterPro" id="IPR054361">
    <property type="entry name" value="Znf-CCCH_ZC3H4/6/8"/>
</dbReference>
<keyword evidence="2" id="KW-0677">Repeat</keyword>
<evidence type="ECO:0000256" key="2">
    <source>
        <dbReference type="ARBA" id="ARBA00022737"/>
    </source>
</evidence>
<feature type="compositionally biased region" description="Pro residues" evidence="3">
    <location>
        <begin position="409"/>
        <end position="426"/>
    </location>
</feature>
<evidence type="ECO:0000259" key="4">
    <source>
        <dbReference type="Pfam" id="PF22623"/>
    </source>
</evidence>
<feature type="compositionally biased region" description="Basic residues" evidence="3">
    <location>
        <begin position="36"/>
        <end position="62"/>
    </location>
</feature>
<feature type="compositionally biased region" description="Basic and acidic residues" evidence="3">
    <location>
        <begin position="21"/>
        <end position="35"/>
    </location>
</feature>
<reference evidence="5" key="1">
    <citation type="submission" date="2020-03" db="EMBL/GenBank/DDBJ databases">
        <title>Studies in the Genomics of Life Span.</title>
        <authorList>
            <person name="Glass D."/>
        </authorList>
    </citation>
    <scope>NUCLEOTIDE SEQUENCE</scope>
    <source>
        <strain evidence="5">LTLLF</strain>
        <tissue evidence="5">Muscle</tissue>
    </source>
</reference>
<keyword evidence="1" id="KW-0597">Phosphoprotein</keyword>
<dbReference type="Proteomes" id="UP000710432">
    <property type="component" value="Unassembled WGS sequence"/>
</dbReference>
<dbReference type="GO" id="GO:0046872">
    <property type="term" value="F:metal ion binding"/>
    <property type="evidence" value="ECO:0007669"/>
    <property type="project" value="InterPro"/>
</dbReference>
<feature type="compositionally biased region" description="Low complexity" evidence="3">
    <location>
        <begin position="878"/>
        <end position="890"/>
    </location>
</feature>
<dbReference type="PANTHER" id="PTHR13119:SF22">
    <property type="entry name" value="ZINC FINGER CCCH DOMAIN-CONTAINING PROTEIN 6"/>
    <property type="match status" value="1"/>
</dbReference>